<evidence type="ECO:0000313" key="5">
    <source>
        <dbReference type="Proteomes" id="UP001335100"/>
    </source>
</evidence>
<gene>
    <name evidence="4" type="ORF">V0R50_15535</name>
</gene>
<dbReference type="EMBL" id="JAZDQJ010000016">
    <property type="protein sequence ID" value="MEE1934640.1"/>
    <property type="molecule type" value="Genomic_DNA"/>
</dbReference>
<evidence type="ECO:0000256" key="3">
    <source>
        <dbReference type="SAM" id="MobiDB-lite"/>
    </source>
</evidence>
<dbReference type="InterPro" id="IPR017854">
    <property type="entry name" value="Metalthion_dom_sf"/>
</dbReference>
<dbReference type="SUPFAM" id="SSF57868">
    <property type="entry name" value="Metallothionein"/>
    <property type="match status" value="1"/>
</dbReference>
<dbReference type="RefSeq" id="WP_330075402.1">
    <property type="nucleotide sequence ID" value="NZ_JAZDQJ010000016.1"/>
</dbReference>
<sequence>MTDHCACPGCTCEVDANALTNNGEAYCCEACASGHENGEPCRMSDCHCGDDKGKQPDESNVDNALEETFPASDPISP</sequence>
<keyword evidence="1" id="KW-0479">Metal-binding</keyword>
<name>A0ABU7HSY7_9PSED</name>
<dbReference type="Proteomes" id="UP001335100">
    <property type="component" value="Unassembled WGS sequence"/>
</dbReference>
<organism evidence="4 5">
    <name type="scientific">Pseudomonas ulcerans</name>
    <dbReference type="NCBI Taxonomy" id="3115852"/>
    <lineage>
        <taxon>Bacteria</taxon>
        <taxon>Pseudomonadati</taxon>
        <taxon>Pseudomonadota</taxon>
        <taxon>Gammaproteobacteria</taxon>
        <taxon>Pseudomonadales</taxon>
        <taxon>Pseudomonadaceae</taxon>
        <taxon>Pseudomonas</taxon>
    </lineage>
</organism>
<reference evidence="4 5" key="1">
    <citation type="submission" date="2024-01" db="EMBL/GenBank/DDBJ databases">
        <title>Unpublished Manusciprt.</title>
        <authorList>
            <person name="Duman M."/>
            <person name="Valdes E.G."/>
            <person name="Ajmi N."/>
            <person name="Altun S."/>
            <person name="Saticioglu I.B."/>
        </authorList>
    </citation>
    <scope>NUCLEOTIDE SEQUENCE [LARGE SCALE GENOMIC DNA]</scope>
    <source>
        <strain evidence="4 5">148P</strain>
    </source>
</reference>
<evidence type="ECO:0000313" key="4">
    <source>
        <dbReference type="EMBL" id="MEE1934640.1"/>
    </source>
</evidence>
<accession>A0ABU7HSY7</accession>
<dbReference type="InterPro" id="IPR000518">
    <property type="entry name" value="Metalthion_fam14_prok"/>
</dbReference>
<proteinExistence type="predicted"/>
<dbReference type="Gene3D" id="2.30.170.10">
    <property type="match status" value="1"/>
</dbReference>
<evidence type="ECO:0000256" key="1">
    <source>
        <dbReference type="ARBA" id="ARBA00022723"/>
    </source>
</evidence>
<feature type="region of interest" description="Disordered" evidence="3">
    <location>
        <begin position="49"/>
        <end position="77"/>
    </location>
</feature>
<keyword evidence="5" id="KW-1185">Reference proteome</keyword>
<keyword evidence="2" id="KW-0480">Metal-thiolate cluster</keyword>
<comment type="caution">
    <text evidence="4">The sequence shown here is derived from an EMBL/GenBank/DDBJ whole genome shotgun (WGS) entry which is preliminary data.</text>
</comment>
<protein>
    <submittedName>
        <fullName evidence="4">Metallothionein</fullName>
    </submittedName>
</protein>
<dbReference type="Pfam" id="PF02069">
    <property type="entry name" value="Metallothio_Pro"/>
    <property type="match status" value="1"/>
</dbReference>
<evidence type="ECO:0000256" key="2">
    <source>
        <dbReference type="ARBA" id="ARBA00022851"/>
    </source>
</evidence>